<feature type="region of interest" description="Disordered" evidence="1">
    <location>
        <begin position="76"/>
        <end position="151"/>
    </location>
</feature>
<evidence type="ECO:0008006" key="4">
    <source>
        <dbReference type="Google" id="ProtNLM"/>
    </source>
</evidence>
<feature type="region of interest" description="Disordered" evidence="1">
    <location>
        <begin position="285"/>
        <end position="332"/>
    </location>
</feature>
<dbReference type="Proteomes" id="UP000694380">
    <property type="component" value="Unplaced"/>
</dbReference>
<feature type="region of interest" description="Disordered" evidence="1">
    <location>
        <begin position="239"/>
        <end position="269"/>
    </location>
</feature>
<feature type="compositionally biased region" description="Low complexity" evidence="1">
    <location>
        <begin position="119"/>
        <end position="130"/>
    </location>
</feature>
<feature type="region of interest" description="Disordered" evidence="1">
    <location>
        <begin position="442"/>
        <end position="483"/>
    </location>
</feature>
<gene>
    <name evidence="2" type="primary">LOC101954191</name>
</gene>
<dbReference type="GeneTree" id="ENSGT00510000048522"/>
<dbReference type="PANTHER" id="PTHR34648">
    <property type="entry name" value="CLOCK-INTERACTING PACEMAKER"/>
    <property type="match status" value="1"/>
</dbReference>
<reference evidence="2" key="1">
    <citation type="submission" date="2025-08" db="UniProtKB">
        <authorList>
            <consortium name="Ensembl"/>
        </authorList>
    </citation>
    <scope>IDENTIFICATION</scope>
</reference>
<keyword evidence="3" id="KW-1185">Reference proteome</keyword>
<sequence>MGDGLCWVKVGGRGLCCCSPSWRGPDPTACPAMDLLSAREISCLSPGSEMPAEKPPATERPCQPLMERGMAVGGTAAATVGSGGRPGLLEKPAMGGEGSRKSPGPHPPASESEKDSGFSDTSSESLSTLDQAETEEPSICASHWATNGPRLRTAPDLDSTFTRFTPVYIVKNVILKQPLGASSSTQLLTWSGQAPPDSVQGQARLIFLQQPVATATLKPLLPGRKPQAKDTFLPVLNAYPKIAPHPGHSRENEAGAGPPPRSGSAGHAKSKRFCLEEAWVSSSELDAPTSGGLREEQRPGGTVQVPSAGSSEPLSQNTVTSSTELARPAPSSITAQGSQALLDLAEGRILAKASKKLGSSLGKQRRFHNTVEILRKSGLLGVTLRTKELIRQNSSTQREIAELREHARLLCEAMQSNNSQTWARLQAAMSLSASYWARRGTGPDVPAKAEAATPPTDFSGESLPASPMNLALTPDLSAHMALP</sequence>
<protein>
    <recommendedName>
        <fullName evidence="4">CLOCK-interacting pacemaker</fullName>
    </recommendedName>
</protein>
<dbReference type="AlphaFoldDB" id="A0A8C3HL93"/>
<dbReference type="PANTHER" id="PTHR34648:SF7">
    <property type="entry name" value="SI:CH211-132B12.7"/>
    <property type="match status" value="1"/>
</dbReference>
<evidence type="ECO:0000313" key="2">
    <source>
        <dbReference type="Ensembl" id="ENSCPBP00000019995.1"/>
    </source>
</evidence>
<organism evidence="2 3">
    <name type="scientific">Chrysemys picta bellii</name>
    <name type="common">Western painted turtle</name>
    <name type="synonym">Emys bellii</name>
    <dbReference type="NCBI Taxonomy" id="8478"/>
    <lineage>
        <taxon>Eukaryota</taxon>
        <taxon>Metazoa</taxon>
        <taxon>Chordata</taxon>
        <taxon>Craniata</taxon>
        <taxon>Vertebrata</taxon>
        <taxon>Euteleostomi</taxon>
        <taxon>Archelosauria</taxon>
        <taxon>Testudinata</taxon>
        <taxon>Testudines</taxon>
        <taxon>Cryptodira</taxon>
        <taxon>Durocryptodira</taxon>
        <taxon>Testudinoidea</taxon>
        <taxon>Emydidae</taxon>
        <taxon>Chrysemys</taxon>
    </lineage>
</organism>
<dbReference type="GO" id="GO:0042754">
    <property type="term" value="P:negative regulation of circadian rhythm"/>
    <property type="evidence" value="ECO:0007669"/>
    <property type="project" value="InterPro"/>
</dbReference>
<reference evidence="2" key="2">
    <citation type="submission" date="2025-09" db="UniProtKB">
        <authorList>
            <consortium name="Ensembl"/>
        </authorList>
    </citation>
    <scope>IDENTIFICATION</scope>
</reference>
<dbReference type="Pfam" id="PF15800">
    <property type="entry name" value="CiPC"/>
    <property type="match status" value="2"/>
</dbReference>
<dbReference type="InterPro" id="IPR031602">
    <property type="entry name" value="CIPC"/>
</dbReference>
<dbReference type="GO" id="GO:0045892">
    <property type="term" value="P:negative regulation of DNA-templated transcription"/>
    <property type="evidence" value="ECO:0007669"/>
    <property type="project" value="InterPro"/>
</dbReference>
<proteinExistence type="predicted"/>
<accession>A0A8C3HL93</accession>
<dbReference type="Ensembl" id="ENSCPBT00000023522.1">
    <property type="protein sequence ID" value="ENSCPBP00000019995.1"/>
    <property type="gene ID" value="ENSCPBG00000014387.1"/>
</dbReference>
<name>A0A8C3HL93_CHRPI</name>
<evidence type="ECO:0000313" key="3">
    <source>
        <dbReference type="Proteomes" id="UP000694380"/>
    </source>
</evidence>
<dbReference type="GO" id="GO:0005634">
    <property type="term" value="C:nucleus"/>
    <property type="evidence" value="ECO:0007669"/>
    <property type="project" value="TreeGrafter"/>
</dbReference>
<feature type="compositionally biased region" description="Polar residues" evidence="1">
    <location>
        <begin position="304"/>
        <end position="324"/>
    </location>
</feature>
<evidence type="ECO:0000256" key="1">
    <source>
        <dbReference type="SAM" id="MobiDB-lite"/>
    </source>
</evidence>